<protein>
    <submittedName>
        <fullName evidence="1">Uncharacterized protein</fullName>
    </submittedName>
</protein>
<accession>A0AAU8EF85</accession>
<organism evidence="1">
    <name type="scientific">Microbacterium phage Judebell</name>
    <dbReference type="NCBI Taxonomy" id="3230835"/>
    <lineage>
        <taxon>Viruses</taxon>
        <taxon>Duplodnaviria</taxon>
        <taxon>Heunggongvirae</taxon>
        <taxon>Uroviricota</taxon>
        <taxon>Caudoviricetes</taxon>
        <taxon>Squashvirus</taxon>
    </lineage>
</organism>
<sequence>MTARGYLNPGALGHHGDREFMLIALEREAVRAISAVIREHDADFVAALAPLGIDWHTVMLPEWKRALMPADLDRLQLIDDAPKRLRLTMVCSACGEPATGARASGIALWRCAHCGCSTVRVLHVDDPDPEPSSPAVDGIYVTDLMRDDGEGFGERIEEE</sequence>
<dbReference type="EMBL" id="PP946909">
    <property type="protein sequence ID" value="XCG97216.1"/>
    <property type="molecule type" value="Genomic_DNA"/>
</dbReference>
<proteinExistence type="predicted"/>
<evidence type="ECO:0000313" key="1">
    <source>
        <dbReference type="EMBL" id="XCG97216.1"/>
    </source>
</evidence>
<reference evidence="1" key="1">
    <citation type="submission" date="2024-06" db="EMBL/GenBank/DDBJ databases">
        <authorList>
            <person name="Logan R."/>
            <person name="Biratu M.A."/>
            <person name="Chestnut P.R."/>
            <person name="Colombo E.M."/>
            <person name="Cuello R.A."/>
            <person name="Duno H.C."/>
            <person name="Karki J."/>
            <person name="Magloire W.D."/>
            <person name="Pozar I.R."/>
            <person name="Rearick M.C."/>
            <person name="Reed J.M."/>
            <person name="Waterman M.J.F."/>
        </authorList>
    </citation>
    <scope>NUCLEOTIDE SEQUENCE</scope>
</reference>
<name>A0AAU8EF85_9CAUD</name>